<evidence type="ECO:0000313" key="8">
    <source>
        <dbReference type="Proteomes" id="UP000722750"/>
    </source>
</evidence>
<feature type="transmembrane region" description="Helical" evidence="5">
    <location>
        <begin position="115"/>
        <end position="135"/>
    </location>
</feature>
<dbReference type="PANTHER" id="PTHR43021:SF2">
    <property type="entry name" value="CATION_H+ EXCHANGER DOMAIN-CONTAINING PROTEIN"/>
    <property type="match status" value="1"/>
</dbReference>
<feature type="transmembrane region" description="Helical" evidence="5">
    <location>
        <begin position="82"/>
        <end position="109"/>
    </location>
</feature>
<evidence type="ECO:0000313" key="7">
    <source>
        <dbReference type="EMBL" id="MBS1257751.1"/>
    </source>
</evidence>
<feature type="transmembrane region" description="Helical" evidence="5">
    <location>
        <begin position="277"/>
        <end position="304"/>
    </location>
</feature>
<evidence type="ECO:0000259" key="6">
    <source>
        <dbReference type="Pfam" id="PF00999"/>
    </source>
</evidence>
<name>A0A941W2F2_9BACT</name>
<organism evidence="7 8">
    <name type="scientific">Candidatus Scalindua arabica</name>
    <dbReference type="NCBI Taxonomy" id="1127984"/>
    <lineage>
        <taxon>Bacteria</taxon>
        <taxon>Pseudomonadati</taxon>
        <taxon>Planctomycetota</taxon>
        <taxon>Candidatus Brocadiia</taxon>
        <taxon>Candidatus Brocadiales</taxon>
        <taxon>Candidatus Scalinduaceae</taxon>
        <taxon>Candidatus Scalindua</taxon>
    </lineage>
</organism>
<keyword evidence="2 5" id="KW-0812">Transmembrane</keyword>
<evidence type="ECO:0000256" key="4">
    <source>
        <dbReference type="ARBA" id="ARBA00023136"/>
    </source>
</evidence>
<dbReference type="GO" id="GO:0015297">
    <property type="term" value="F:antiporter activity"/>
    <property type="evidence" value="ECO:0007669"/>
    <property type="project" value="InterPro"/>
</dbReference>
<feature type="transmembrane region" description="Helical" evidence="5">
    <location>
        <begin position="181"/>
        <end position="209"/>
    </location>
</feature>
<dbReference type="Proteomes" id="UP000722750">
    <property type="component" value="Unassembled WGS sequence"/>
</dbReference>
<keyword evidence="4 5" id="KW-0472">Membrane</keyword>
<dbReference type="InterPro" id="IPR006153">
    <property type="entry name" value="Cation/H_exchanger_TM"/>
</dbReference>
<reference evidence="7" key="1">
    <citation type="journal article" date="2021" name="ISME J.">
        <title>Fine-scale metabolic discontinuity in a stratified prokaryote microbiome of a Red Sea deep halocline.</title>
        <authorList>
            <person name="Michoud G."/>
            <person name="Ngugi D.K."/>
            <person name="Barozzi A."/>
            <person name="Merlino G."/>
            <person name="Calleja M.L."/>
            <person name="Delgado-Huertas A."/>
            <person name="Moran X.A.G."/>
            <person name="Daffonchio D."/>
        </authorList>
    </citation>
    <scope>NUCLEOTIDE SEQUENCE</scope>
    <source>
        <strain evidence="7">SuakinDeep_MAG55_1</strain>
    </source>
</reference>
<evidence type="ECO:0000256" key="5">
    <source>
        <dbReference type="SAM" id="Phobius"/>
    </source>
</evidence>
<feature type="transmembrane region" description="Helical" evidence="5">
    <location>
        <begin position="51"/>
        <end position="70"/>
    </location>
</feature>
<dbReference type="Pfam" id="PF00999">
    <property type="entry name" value="Na_H_Exchanger"/>
    <property type="match status" value="1"/>
</dbReference>
<dbReference type="PANTHER" id="PTHR43021">
    <property type="entry name" value="NA(+)/H(+) ANTIPORTER-RELATED"/>
    <property type="match status" value="1"/>
</dbReference>
<accession>A0A941W2F2</accession>
<proteinExistence type="predicted"/>
<evidence type="ECO:0000256" key="2">
    <source>
        <dbReference type="ARBA" id="ARBA00022692"/>
    </source>
</evidence>
<comment type="subcellular location">
    <subcellularLocation>
        <location evidence="1">Membrane</location>
        <topology evidence="1">Multi-pass membrane protein</topology>
    </subcellularLocation>
</comment>
<keyword evidence="3 5" id="KW-1133">Transmembrane helix</keyword>
<dbReference type="AlphaFoldDB" id="A0A941W2F2"/>
<feature type="transmembrane region" description="Helical" evidence="5">
    <location>
        <begin position="221"/>
        <end position="241"/>
    </location>
</feature>
<evidence type="ECO:0000256" key="1">
    <source>
        <dbReference type="ARBA" id="ARBA00004141"/>
    </source>
</evidence>
<dbReference type="EMBL" id="JAANXD010000035">
    <property type="protein sequence ID" value="MBS1257751.1"/>
    <property type="molecule type" value="Genomic_DNA"/>
</dbReference>
<dbReference type="InterPro" id="IPR038770">
    <property type="entry name" value="Na+/solute_symporter_sf"/>
</dbReference>
<protein>
    <recommendedName>
        <fullName evidence="6">Cation/H+ exchanger transmembrane domain-containing protein</fullName>
    </recommendedName>
</protein>
<feature type="transmembrane region" description="Helical" evidence="5">
    <location>
        <begin position="330"/>
        <end position="349"/>
    </location>
</feature>
<dbReference type="GO" id="GO:1902600">
    <property type="term" value="P:proton transmembrane transport"/>
    <property type="evidence" value="ECO:0007669"/>
    <property type="project" value="InterPro"/>
</dbReference>
<feature type="transmembrane region" description="Helical" evidence="5">
    <location>
        <begin position="147"/>
        <end position="169"/>
    </location>
</feature>
<comment type="caution">
    <text evidence="7">The sequence shown here is derived from an EMBL/GenBank/DDBJ whole genome shotgun (WGS) entry which is preliminary data.</text>
</comment>
<dbReference type="GO" id="GO:0016020">
    <property type="term" value="C:membrane"/>
    <property type="evidence" value="ECO:0007669"/>
    <property type="project" value="UniProtKB-SubCell"/>
</dbReference>
<feature type="domain" description="Cation/H+ exchanger transmembrane" evidence="6">
    <location>
        <begin position="13"/>
        <end position="373"/>
    </location>
</feature>
<evidence type="ECO:0000256" key="3">
    <source>
        <dbReference type="ARBA" id="ARBA00022989"/>
    </source>
</evidence>
<dbReference type="Gene3D" id="1.20.1530.20">
    <property type="match status" value="1"/>
</dbReference>
<sequence length="389" mass="41465">MNTILCLGIILVGALVAEKIVSYLKGPAITSYILLGILLGPYALNVTGEGLIAGSELFSNIVLGFIAFHIGKNFSLENFRRIGKAVISVSLSVTVVTLICVTVGIYYVAHQPLHIALMFGAISTATAPATTMMVIRQYKARGLFTDVLLGTVAIDDAWGIMIFSISLAIAQIVQIGQFSELIIMFVAMKAAGKIFFSMILGLIMAFLVSKISVYLQRREDVLTFILGAILLNTGIALYFHISPLLSNIFFGAVLVNIEKTSFRFFDSINTVDWPLYVMFYVLAGANLDIGLLSAMGLIGSVYIISRIIGRIGGAYAGAVIAGVDNSIKKYMGLALLAQAGVAIGLAMMAKVNLPNTGGAILNTVIATTVIYEILGPVATRFSLIKAGDI</sequence>
<feature type="transmembrane region" description="Helical" evidence="5">
    <location>
        <begin position="355"/>
        <end position="374"/>
    </location>
</feature>
<gene>
    <name evidence="7" type="ORF">MAG551_00798</name>
</gene>